<accession>A0AAE0K909</accession>
<dbReference type="Proteomes" id="UP001285441">
    <property type="component" value="Unassembled WGS sequence"/>
</dbReference>
<evidence type="ECO:0008006" key="3">
    <source>
        <dbReference type="Google" id="ProtNLM"/>
    </source>
</evidence>
<reference evidence="1" key="1">
    <citation type="journal article" date="2023" name="Mol. Phylogenet. Evol.">
        <title>Genome-scale phylogeny and comparative genomics of the fungal order Sordariales.</title>
        <authorList>
            <person name="Hensen N."/>
            <person name="Bonometti L."/>
            <person name="Westerberg I."/>
            <person name="Brannstrom I.O."/>
            <person name="Guillou S."/>
            <person name="Cros-Aarteil S."/>
            <person name="Calhoun S."/>
            <person name="Haridas S."/>
            <person name="Kuo A."/>
            <person name="Mondo S."/>
            <person name="Pangilinan J."/>
            <person name="Riley R."/>
            <person name="LaButti K."/>
            <person name="Andreopoulos B."/>
            <person name="Lipzen A."/>
            <person name="Chen C."/>
            <person name="Yan M."/>
            <person name="Daum C."/>
            <person name="Ng V."/>
            <person name="Clum A."/>
            <person name="Steindorff A."/>
            <person name="Ohm R.A."/>
            <person name="Martin F."/>
            <person name="Silar P."/>
            <person name="Natvig D.O."/>
            <person name="Lalanne C."/>
            <person name="Gautier V."/>
            <person name="Ament-Velasquez S.L."/>
            <person name="Kruys A."/>
            <person name="Hutchinson M.I."/>
            <person name="Powell A.J."/>
            <person name="Barry K."/>
            <person name="Miller A.N."/>
            <person name="Grigoriev I.V."/>
            <person name="Debuchy R."/>
            <person name="Gladieux P."/>
            <person name="Hiltunen Thoren M."/>
            <person name="Johannesson H."/>
        </authorList>
    </citation>
    <scope>NUCLEOTIDE SEQUENCE</scope>
    <source>
        <strain evidence="1">CBS 232.78</strain>
    </source>
</reference>
<sequence>MESPKRTREDIPTCGSSNDDEAASGILLCICQKEQCPLLNKPPPEILLAIRDLLDPMSAAALALTCKATFQALFPAAKKDLYPRRIALQGFLLLLERDLSSEYFYCHTCVQLHYFSPQLQYECHNGREKPPPCKTTKGGGDKNTPDELAYHPDFHQARLIMNAHRFGPGRGLSLDSFSSSLSLTQKIDGHPGSEWKASSRSARIIKKQLLLRIVHTIELRYDGDGDAKRRARWTLEDSKHPICRHKTTSDLLNMRLRGPPPYAVVPCLLQRWVTELERDDDNDNTDHNPPEPLDHCDLDISGSCPVCLTDYTSTIRKEPLYRNNKNGDVEYQLVKGSVVSYHQLGRCRSPYEWEWQTFSTEQPSKSIKRGLNSQGSVRKLWDRHPSSPERFPTWFGDQRKNHVCILTLAWAYVLSAQWAEVVPGATLHYTDSQAVWKQSGGTTTTANGCPGEMITIELSPASDGAARWRGGPFVLSRTPTIAAPPPPHLPSPSFSVAASYISAYSAYHGVQDQSRAAFAAAWMLPSAGRFKRTIRLGSSGSLLSSAVFEPGIPCNVYGAWIQGAFAILDQVRADLQVLTGILMARNPKLAFLWLGATLLGIHDFVLSRMRALFYPVDLTLDGWTDTLMAFIQEPVRDPSPAKEAITYADEARLLFLSQSIHHTQPPIVPFQPFGLIAITDCNLEVQELRALLFRLQIPVDYSHVDHESDGSEAVTRSIFMWLGEREIREQEWINNLDESDDESASPEGDGRSIDAKRNANIGSWIWGAVTYRQDSFY</sequence>
<evidence type="ECO:0000313" key="2">
    <source>
        <dbReference type="Proteomes" id="UP001285441"/>
    </source>
</evidence>
<comment type="caution">
    <text evidence="1">The sequence shown here is derived from an EMBL/GenBank/DDBJ whole genome shotgun (WGS) entry which is preliminary data.</text>
</comment>
<dbReference type="EMBL" id="JAULSW010000008">
    <property type="protein sequence ID" value="KAK3372353.1"/>
    <property type="molecule type" value="Genomic_DNA"/>
</dbReference>
<name>A0AAE0K909_9PEZI</name>
<gene>
    <name evidence="1" type="ORF">B0H63DRAFT_550902</name>
</gene>
<organism evidence="1 2">
    <name type="scientific">Podospora didyma</name>
    <dbReference type="NCBI Taxonomy" id="330526"/>
    <lineage>
        <taxon>Eukaryota</taxon>
        <taxon>Fungi</taxon>
        <taxon>Dikarya</taxon>
        <taxon>Ascomycota</taxon>
        <taxon>Pezizomycotina</taxon>
        <taxon>Sordariomycetes</taxon>
        <taxon>Sordariomycetidae</taxon>
        <taxon>Sordariales</taxon>
        <taxon>Podosporaceae</taxon>
        <taxon>Podospora</taxon>
    </lineage>
</organism>
<reference evidence="1" key="2">
    <citation type="submission" date="2023-06" db="EMBL/GenBank/DDBJ databases">
        <authorList>
            <consortium name="Lawrence Berkeley National Laboratory"/>
            <person name="Haridas S."/>
            <person name="Hensen N."/>
            <person name="Bonometti L."/>
            <person name="Westerberg I."/>
            <person name="Brannstrom I.O."/>
            <person name="Guillou S."/>
            <person name="Cros-Aarteil S."/>
            <person name="Calhoun S."/>
            <person name="Kuo A."/>
            <person name="Mondo S."/>
            <person name="Pangilinan J."/>
            <person name="Riley R."/>
            <person name="LaButti K."/>
            <person name="Andreopoulos B."/>
            <person name="Lipzen A."/>
            <person name="Chen C."/>
            <person name="Yanf M."/>
            <person name="Daum C."/>
            <person name="Ng V."/>
            <person name="Clum A."/>
            <person name="Steindorff A."/>
            <person name="Ohm R."/>
            <person name="Martin F."/>
            <person name="Silar P."/>
            <person name="Natvig D."/>
            <person name="Lalanne C."/>
            <person name="Gautier V."/>
            <person name="Ament-velasquez S.L."/>
            <person name="Kruys A."/>
            <person name="Hutchinson M.I."/>
            <person name="Powell A.J."/>
            <person name="Barry K."/>
            <person name="Miller A.N."/>
            <person name="Grigoriev I.V."/>
            <person name="Debuchy R."/>
            <person name="Gladieux P."/>
            <person name="Thoren M.H."/>
            <person name="Johannesson H."/>
        </authorList>
    </citation>
    <scope>NUCLEOTIDE SEQUENCE</scope>
    <source>
        <strain evidence="1">CBS 232.78</strain>
    </source>
</reference>
<proteinExistence type="predicted"/>
<protein>
    <recommendedName>
        <fullName evidence="3">F-box domain-containing protein</fullName>
    </recommendedName>
</protein>
<dbReference type="AlphaFoldDB" id="A0AAE0K909"/>
<keyword evidence="2" id="KW-1185">Reference proteome</keyword>
<evidence type="ECO:0000313" key="1">
    <source>
        <dbReference type="EMBL" id="KAK3372353.1"/>
    </source>
</evidence>